<keyword evidence="6 11" id="KW-0732">Signal</keyword>
<comment type="subcellular location">
    <subcellularLocation>
        <location evidence="1">Cell outer membrane</location>
        <topology evidence="1">Multi-pass membrane protein</topology>
    </subcellularLocation>
</comment>
<keyword evidence="7" id="KW-0406">Ion transport</keyword>
<name>A0ABY5GS45_9GAMM</name>
<evidence type="ECO:0000256" key="11">
    <source>
        <dbReference type="SAM" id="SignalP"/>
    </source>
</evidence>
<dbReference type="InterPro" id="IPR033900">
    <property type="entry name" value="Gram_neg_porin_domain"/>
</dbReference>
<dbReference type="CDD" id="cd00342">
    <property type="entry name" value="gram_neg_porins"/>
    <property type="match status" value="1"/>
</dbReference>
<dbReference type="Pfam" id="PF13609">
    <property type="entry name" value="Porin_4"/>
    <property type="match status" value="1"/>
</dbReference>
<sequence>MKKSIIALAVAGAMAAPIAAQADATLYGSLRVQMANADGSELDIQDNTSRIGIKATSELFSGATAIAHFETYANTESGSFGTPDKGRLAYVGATGDFGTVLVGRQWLPAYLWTVGKTDIMAAANTETTHSYATGGRQGNAAAYISPTMAGLQLAVAGVARDAAGVDAGGNTGDDADALHAAVNYSIGGFGVALSTLRYEGTVDESINSIGLSYSAGDAYVALSVEDDEISRIDEVYVLAGSYAMGNTKFLASVTDFGKKAATAGSTAIAGNDFHDAVDAVAATPEMDGGQRYVVEVQQQLGKQAFVFANYIEADNDAEDAGNAVDTFAVGYNVSF</sequence>
<dbReference type="SUPFAM" id="SSF56935">
    <property type="entry name" value="Porins"/>
    <property type="match status" value="1"/>
</dbReference>
<evidence type="ECO:0000256" key="1">
    <source>
        <dbReference type="ARBA" id="ARBA00004571"/>
    </source>
</evidence>
<evidence type="ECO:0000259" key="12">
    <source>
        <dbReference type="Pfam" id="PF13609"/>
    </source>
</evidence>
<evidence type="ECO:0000313" key="13">
    <source>
        <dbReference type="EMBL" id="UTW02000.1"/>
    </source>
</evidence>
<evidence type="ECO:0000256" key="10">
    <source>
        <dbReference type="ARBA" id="ARBA00023237"/>
    </source>
</evidence>
<dbReference type="InterPro" id="IPR023614">
    <property type="entry name" value="Porin_dom_sf"/>
</dbReference>
<proteinExistence type="predicted"/>
<keyword evidence="4" id="KW-1134">Transmembrane beta strand</keyword>
<reference evidence="13" key="1">
    <citation type="submission" date="2021-04" db="EMBL/GenBank/DDBJ databases">
        <title>Oceanospirillales bacteria with DddD are important DMSP degraders in coastal seawater.</title>
        <authorList>
            <person name="Liu J."/>
        </authorList>
    </citation>
    <scope>NUCLEOTIDE SEQUENCE</scope>
    <source>
        <strain evidence="13">GY6</strain>
    </source>
</reference>
<dbReference type="Proteomes" id="UP001059950">
    <property type="component" value="Chromosome"/>
</dbReference>
<evidence type="ECO:0000256" key="5">
    <source>
        <dbReference type="ARBA" id="ARBA00022692"/>
    </source>
</evidence>
<feature type="chain" id="PRO_5046525700" evidence="11">
    <location>
        <begin position="23"/>
        <end position="335"/>
    </location>
</feature>
<dbReference type="InterPro" id="IPR002299">
    <property type="entry name" value="Porin_Neis"/>
</dbReference>
<comment type="subunit">
    <text evidence="2">Homotrimer.</text>
</comment>
<evidence type="ECO:0000313" key="14">
    <source>
        <dbReference type="Proteomes" id="UP001059950"/>
    </source>
</evidence>
<gene>
    <name evidence="13" type="ORF">KDX31_11575</name>
</gene>
<evidence type="ECO:0000256" key="9">
    <source>
        <dbReference type="ARBA" id="ARBA00023136"/>
    </source>
</evidence>
<evidence type="ECO:0000256" key="7">
    <source>
        <dbReference type="ARBA" id="ARBA00023065"/>
    </source>
</evidence>
<accession>A0ABY5GS45</accession>
<evidence type="ECO:0000256" key="8">
    <source>
        <dbReference type="ARBA" id="ARBA00023114"/>
    </source>
</evidence>
<evidence type="ECO:0000256" key="4">
    <source>
        <dbReference type="ARBA" id="ARBA00022452"/>
    </source>
</evidence>
<keyword evidence="10" id="KW-0998">Cell outer membrane</keyword>
<keyword evidence="5" id="KW-0812">Transmembrane</keyword>
<dbReference type="Gene3D" id="2.40.160.10">
    <property type="entry name" value="Porin"/>
    <property type="match status" value="1"/>
</dbReference>
<evidence type="ECO:0000256" key="2">
    <source>
        <dbReference type="ARBA" id="ARBA00011233"/>
    </source>
</evidence>
<evidence type="ECO:0000256" key="3">
    <source>
        <dbReference type="ARBA" id="ARBA00022448"/>
    </source>
</evidence>
<keyword evidence="14" id="KW-1185">Reference proteome</keyword>
<feature type="signal peptide" evidence="11">
    <location>
        <begin position="1"/>
        <end position="22"/>
    </location>
</feature>
<dbReference type="InterPro" id="IPR050298">
    <property type="entry name" value="Gram-neg_bact_OMP"/>
</dbReference>
<dbReference type="PANTHER" id="PTHR34501">
    <property type="entry name" value="PROTEIN YDDL-RELATED"/>
    <property type="match status" value="1"/>
</dbReference>
<dbReference type="PANTHER" id="PTHR34501:SF9">
    <property type="entry name" value="MAJOR OUTER MEMBRANE PROTEIN P.IA"/>
    <property type="match status" value="1"/>
</dbReference>
<dbReference type="PRINTS" id="PR00184">
    <property type="entry name" value="NEISSPPORIN"/>
</dbReference>
<keyword evidence="8" id="KW-0626">Porin</keyword>
<keyword evidence="3" id="KW-0813">Transport</keyword>
<dbReference type="EMBL" id="CP073344">
    <property type="protein sequence ID" value="UTW02000.1"/>
    <property type="molecule type" value="Genomic_DNA"/>
</dbReference>
<organism evidence="13 14">
    <name type="scientific">Amphritea atlantica</name>
    <dbReference type="NCBI Taxonomy" id="355243"/>
    <lineage>
        <taxon>Bacteria</taxon>
        <taxon>Pseudomonadati</taxon>
        <taxon>Pseudomonadota</taxon>
        <taxon>Gammaproteobacteria</taxon>
        <taxon>Oceanospirillales</taxon>
        <taxon>Oceanospirillaceae</taxon>
        <taxon>Amphritea</taxon>
    </lineage>
</organism>
<keyword evidence="9" id="KW-0472">Membrane</keyword>
<feature type="domain" description="Porin" evidence="12">
    <location>
        <begin position="7"/>
        <end position="316"/>
    </location>
</feature>
<protein>
    <submittedName>
        <fullName evidence="13">Porin</fullName>
    </submittedName>
</protein>
<evidence type="ECO:0000256" key="6">
    <source>
        <dbReference type="ARBA" id="ARBA00022729"/>
    </source>
</evidence>